<keyword evidence="2" id="KW-0678">Repressor</keyword>
<feature type="region of interest" description="Disordered" evidence="8">
    <location>
        <begin position="56"/>
        <end position="91"/>
    </location>
</feature>
<evidence type="ECO:0000256" key="8">
    <source>
        <dbReference type="SAM" id="MobiDB-lite"/>
    </source>
</evidence>
<keyword evidence="5" id="KW-0687">Ribonucleoprotein</keyword>
<dbReference type="GO" id="GO:0005840">
    <property type="term" value="C:ribosome"/>
    <property type="evidence" value="ECO:0007669"/>
    <property type="project" value="UniProtKB-KW"/>
</dbReference>
<dbReference type="PATRIC" id="fig|1618573.3.peg.853"/>
<dbReference type="InterPro" id="IPR028364">
    <property type="entry name" value="Ribosomal_uL1/biogenesis"/>
</dbReference>
<feature type="compositionally biased region" description="Polar residues" evidence="8">
    <location>
        <begin position="70"/>
        <end position="87"/>
    </location>
</feature>
<feature type="region of interest" description="Disordered" evidence="8">
    <location>
        <begin position="1"/>
        <end position="44"/>
    </location>
</feature>
<evidence type="ECO:0000256" key="5">
    <source>
        <dbReference type="ARBA" id="ARBA00023274"/>
    </source>
</evidence>
<gene>
    <name evidence="9" type="ORF">UT19_C0014G0014</name>
</gene>
<dbReference type="AlphaFoldDB" id="A0A0G0LZ67"/>
<keyword evidence="4" id="KW-0689">Ribosomal protein</keyword>
<comment type="caution">
    <text evidence="9">The sequence shown here is derived from an EMBL/GenBank/DDBJ whole genome shotgun (WGS) entry which is preliminary data.</text>
</comment>
<dbReference type="STRING" id="1618573.UT19_C0014G0014"/>
<evidence type="ECO:0000256" key="7">
    <source>
        <dbReference type="ARBA" id="ARBA00035452"/>
    </source>
</evidence>
<dbReference type="SUPFAM" id="SSF56808">
    <property type="entry name" value="Ribosomal protein L1"/>
    <property type="match status" value="1"/>
</dbReference>
<dbReference type="Gene3D" id="3.40.50.790">
    <property type="match status" value="1"/>
</dbReference>
<dbReference type="GO" id="GO:0006417">
    <property type="term" value="P:regulation of translation"/>
    <property type="evidence" value="ECO:0007669"/>
    <property type="project" value="UniProtKB-KW"/>
</dbReference>
<organism evidence="9 10">
    <name type="scientific">Candidatus Woesebacteria bacterium GW2011_GWB1_39_10b</name>
    <dbReference type="NCBI Taxonomy" id="1618573"/>
    <lineage>
        <taxon>Bacteria</taxon>
        <taxon>Candidatus Woeseibacteriota</taxon>
    </lineage>
</organism>
<evidence type="ECO:0000256" key="1">
    <source>
        <dbReference type="ARBA" id="ARBA00010531"/>
    </source>
</evidence>
<reference evidence="9 10" key="1">
    <citation type="journal article" date="2015" name="Nature">
        <title>rRNA introns, odd ribosomes, and small enigmatic genomes across a large radiation of phyla.</title>
        <authorList>
            <person name="Brown C.T."/>
            <person name="Hug L.A."/>
            <person name="Thomas B.C."/>
            <person name="Sharon I."/>
            <person name="Castelle C.J."/>
            <person name="Singh A."/>
            <person name="Wilkins M.J."/>
            <person name="Williams K.H."/>
            <person name="Banfield J.F."/>
        </authorList>
    </citation>
    <scope>NUCLEOTIDE SEQUENCE [LARGE SCALE GENOMIC DNA]</scope>
</reference>
<dbReference type="Pfam" id="PF00687">
    <property type="entry name" value="Ribosomal_L1"/>
    <property type="match status" value="1"/>
</dbReference>
<evidence type="ECO:0000256" key="6">
    <source>
        <dbReference type="ARBA" id="ARBA00035241"/>
    </source>
</evidence>
<dbReference type="PANTHER" id="PTHR36427">
    <property type="entry name" value="54S RIBOSOMAL PROTEIN L1, MITOCHONDRIAL"/>
    <property type="match status" value="1"/>
</dbReference>
<evidence type="ECO:0000313" key="9">
    <source>
        <dbReference type="EMBL" id="KKQ93310.1"/>
    </source>
</evidence>
<dbReference type="Gene3D" id="3.30.190.20">
    <property type="match status" value="1"/>
</dbReference>
<evidence type="ECO:0000256" key="3">
    <source>
        <dbReference type="ARBA" id="ARBA00022845"/>
    </source>
</evidence>
<dbReference type="GO" id="GO:1990904">
    <property type="term" value="C:ribonucleoprotein complex"/>
    <property type="evidence" value="ECO:0007669"/>
    <property type="project" value="UniProtKB-KW"/>
</dbReference>
<sequence length="299" mass="32489">MGKTKTAFVGGVTEEKISGKDKYEKKQAKKREDEAKKKQQIAGLGLKGGERIKVVGGELPPEEKPAITPKSASATGQAESTEITPESTEGKIKKAKIRSKKYQHARAKVDRNKLYVLPEAIKLVKETSFSKFDGTLEMHLVVRKTGISENVALPHFEGKTKRVEVADDKTIEKLKKASGQEGSGPAGKIDFDVLLATPDMMPKLVPFAKLLGPKGLMPNPKNGTLIKNKSEASAIESAKSVVLRTEKDAPVIHTVLGKVSQPEKELEENVESVLNAVNKKQIVKAYIKSTMSPSIKLAI</sequence>
<evidence type="ECO:0000256" key="2">
    <source>
        <dbReference type="ARBA" id="ARBA00022491"/>
    </source>
</evidence>
<keyword evidence="3" id="KW-0810">Translation regulation</keyword>
<dbReference type="Proteomes" id="UP000034932">
    <property type="component" value="Unassembled WGS sequence"/>
</dbReference>
<feature type="compositionally biased region" description="Basic and acidic residues" evidence="8">
    <location>
        <begin position="13"/>
        <end position="37"/>
    </location>
</feature>
<name>A0A0G0LZ67_9BACT</name>
<dbReference type="CDD" id="cd00403">
    <property type="entry name" value="Ribosomal_L1"/>
    <property type="match status" value="1"/>
</dbReference>
<accession>A0A0G0LZ67</accession>
<proteinExistence type="inferred from homology"/>
<comment type="similarity">
    <text evidence="1">Belongs to the universal ribosomal protein uL1 family.</text>
</comment>
<evidence type="ECO:0000313" key="10">
    <source>
        <dbReference type="Proteomes" id="UP000034932"/>
    </source>
</evidence>
<protein>
    <recommendedName>
        <fullName evidence="6">Large ribosomal subunit protein uL1</fullName>
    </recommendedName>
    <alternativeName>
        <fullName evidence="7">50S ribosomal protein L1</fullName>
    </alternativeName>
</protein>
<dbReference type="InterPro" id="IPR023674">
    <property type="entry name" value="Ribosomal_uL1-like"/>
</dbReference>
<dbReference type="PANTHER" id="PTHR36427:SF3">
    <property type="entry name" value="LARGE RIBOSOMAL SUBUNIT PROTEIN UL1M"/>
    <property type="match status" value="1"/>
</dbReference>
<dbReference type="EMBL" id="LBVW01000014">
    <property type="protein sequence ID" value="KKQ93310.1"/>
    <property type="molecule type" value="Genomic_DNA"/>
</dbReference>
<evidence type="ECO:0000256" key="4">
    <source>
        <dbReference type="ARBA" id="ARBA00022980"/>
    </source>
</evidence>
<dbReference type="InterPro" id="IPR016095">
    <property type="entry name" value="Ribosomal_uL1_3-a/b-sand"/>
</dbReference>